<keyword evidence="2" id="KW-1185">Reference proteome</keyword>
<dbReference type="EMBL" id="CABDUW010000720">
    <property type="protein sequence ID" value="VTJ74150.1"/>
    <property type="molecule type" value="Genomic_DNA"/>
</dbReference>
<organism evidence="1 2">
    <name type="scientific">Marmota monax</name>
    <name type="common">Woodchuck</name>
    <dbReference type="NCBI Taxonomy" id="9995"/>
    <lineage>
        <taxon>Eukaryota</taxon>
        <taxon>Metazoa</taxon>
        <taxon>Chordata</taxon>
        <taxon>Craniata</taxon>
        <taxon>Vertebrata</taxon>
        <taxon>Euteleostomi</taxon>
        <taxon>Mammalia</taxon>
        <taxon>Eutheria</taxon>
        <taxon>Euarchontoglires</taxon>
        <taxon>Glires</taxon>
        <taxon>Rodentia</taxon>
        <taxon>Sciuromorpha</taxon>
        <taxon>Sciuridae</taxon>
        <taxon>Xerinae</taxon>
        <taxon>Marmotini</taxon>
        <taxon>Marmota</taxon>
    </lineage>
</organism>
<protein>
    <submittedName>
        <fullName evidence="1">Uncharacterized protein</fullName>
    </submittedName>
</protein>
<sequence>HWEMCPMYQAAPSSLQHPRMLLKNMGPESSIRCSQCRPAQIYIQELCSIFSWGK</sequence>
<dbReference type="Proteomes" id="UP000335636">
    <property type="component" value="Unassembled WGS sequence"/>
</dbReference>
<feature type="non-terminal residue" evidence="1">
    <location>
        <position position="1"/>
    </location>
</feature>
<reference evidence="1" key="1">
    <citation type="submission" date="2019-04" db="EMBL/GenBank/DDBJ databases">
        <authorList>
            <person name="Alioto T."/>
            <person name="Alioto T."/>
        </authorList>
    </citation>
    <scope>NUCLEOTIDE SEQUENCE [LARGE SCALE GENOMIC DNA]</scope>
</reference>
<name>A0A5E4BYT0_MARMO</name>
<evidence type="ECO:0000313" key="2">
    <source>
        <dbReference type="Proteomes" id="UP000335636"/>
    </source>
</evidence>
<feature type="non-terminal residue" evidence="1">
    <location>
        <position position="54"/>
    </location>
</feature>
<dbReference type="AlphaFoldDB" id="A0A5E4BYT0"/>
<proteinExistence type="predicted"/>
<accession>A0A5E4BYT0</accession>
<comment type="caution">
    <text evidence="1">The sequence shown here is derived from an EMBL/GenBank/DDBJ whole genome shotgun (WGS) entry which is preliminary data.</text>
</comment>
<gene>
    <name evidence="1" type="ORF">MONAX_5E041801</name>
</gene>
<evidence type="ECO:0000313" key="1">
    <source>
        <dbReference type="EMBL" id="VTJ74150.1"/>
    </source>
</evidence>